<feature type="transmembrane region" description="Helical" evidence="7">
    <location>
        <begin position="227"/>
        <end position="252"/>
    </location>
</feature>
<comment type="caution">
    <text evidence="9">The sequence shown here is derived from an EMBL/GenBank/DDBJ whole genome shotgun (WGS) entry which is preliminary data.</text>
</comment>
<evidence type="ECO:0000313" key="10">
    <source>
        <dbReference type="Proteomes" id="UP000635142"/>
    </source>
</evidence>
<feature type="transmembrane region" description="Helical" evidence="7">
    <location>
        <begin position="264"/>
        <end position="282"/>
    </location>
</feature>
<evidence type="ECO:0000313" key="9">
    <source>
        <dbReference type="EMBL" id="MBD3666174.1"/>
    </source>
</evidence>
<feature type="transmembrane region" description="Helical" evidence="7">
    <location>
        <begin position="163"/>
        <end position="181"/>
    </location>
</feature>
<name>A0A927HH68_9RHOB</name>
<dbReference type="PROSITE" id="PS50850">
    <property type="entry name" value="MFS"/>
    <property type="match status" value="1"/>
</dbReference>
<evidence type="ECO:0000256" key="5">
    <source>
        <dbReference type="ARBA" id="ARBA00022989"/>
    </source>
</evidence>
<feature type="transmembrane region" description="Helical" evidence="7">
    <location>
        <begin position="389"/>
        <end position="407"/>
    </location>
</feature>
<feature type="transmembrane region" description="Helical" evidence="7">
    <location>
        <begin position="318"/>
        <end position="337"/>
    </location>
</feature>
<evidence type="ECO:0000256" key="6">
    <source>
        <dbReference type="ARBA" id="ARBA00023136"/>
    </source>
</evidence>
<feature type="transmembrane region" description="Helical" evidence="7">
    <location>
        <begin position="294"/>
        <end position="312"/>
    </location>
</feature>
<organism evidence="9 10">
    <name type="scientific">Sulfitobacter aestuariivivens</name>
    <dbReference type="NCBI Taxonomy" id="2766981"/>
    <lineage>
        <taxon>Bacteria</taxon>
        <taxon>Pseudomonadati</taxon>
        <taxon>Pseudomonadota</taxon>
        <taxon>Alphaproteobacteria</taxon>
        <taxon>Rhodobacterales</taxon>
        <taxon>Roseobacteraceae</taxon>
        <taxon>Sulfitobacter</taxon>
    </lineage>
</organism>
<keyword evidence="4 7" id="KW-0812">Transmembrane</keyword>
<feature type="transmembrane region" description="Helical" evidence="7">
    <location>
        <begin position="12"/>
        <end position="34"/>
    </location>
</feature>
<feature type="domain" description="Major facilitator superfamily (MFS) profile" evidence="8">
    <location>
        <begin position="228"/>
        <end position="414"/>
    </location>
</feature>
<feature type="transmembrane region" description="Helical" evidence="7">
    <location>
        <begin position="358"/>
        <end position="377"/>
    </location>
</feature>
<evidence type="ECO:0000256" key="7">
    <source>
        <dbReference type="SAM" id="Phobius"/>
    </source>
</evidence>
<feature type="transmembrane region" description="Helical" evidence="7">
    <location>
        <begin position="82"/>
        <end position="103"/>
    </location>
</feature>
<dbReference type="GO" id="GO:0005886">
    <property type="term" value="C:plasma membrane"/>
    <property type="evidence" value="ECO:0007669"/>
    <property type="project" value="UniProtKB-SubCell"/>
</dbReference>
<feature type="transmembrane region" description="Helical" evidence="7">
    <location>
        <begin position="109"/>
        <end position="128"/>
    </location>
</feature>
<dbReference type="GO" id="GO:0022857">
    <property type="term" value="F:transmembrane transporter activity"/>
    <property type="evidence" value="ECO:0007669"/>
    <property type="project" value="InterPro"/>
</dbReference>
<feature type="transmembrane region" description="Helical" evidence="7">
    <location>
        <begin position="46"/>
        <end position="70"/>
    </location>
</feature>
<dbReference type="CDD" id="cd06173">
    <property type="entry name" value="MFS_MefA_like"/>
    <property type="match status" value="1"/>
</dbReference>
<dbReference type="RefSeq" id="WP_191077205.1">
    <property type="nucleotide sequence ID" value="NZ_JACTAG010000004.1"/>
</dbReference>
<dbReference type="InterPro" id="IPR020846">
    <property type="entry name" value="MFS_dom"/>
</dbReference>
<proteinExistence type="predicted"/>
<dbReference type="SUPFAM" id="SSF103473">
    <property type="entry name" value="MFS general substrate transporter"/>
    <property type="match status" value="1"/>
</dbReference>
<reference evidence="9" key="1">
    <citation type="submission" date="2020-08" db="EMBL/GenBank/DDBJ databases">
        <title>Sulfitobacter aestuariivivens sp. nov., isolated from a tidal flat.</title>
        <authorList>
            <person name="Park S."/>
            <person name="Yoon J.-H."/>
        </authorList>
    </citation>
    <scope>NUCLEOTIDE SEQUENCE</scope>
    <source>
        <strain evidence="9">TSTF-M16</strain>
    </source>
</reference>
<gene>
    <name evidence="9" type="ORF">H9Q16_19720</name>
</gene>
<keyword evidence="2" id="KW-0813">Transport</keyword>
<accession>A0A927HH68</accession>
<evidence type="ECO:0000256" key="2">
    <source>
        <dbReference type="ARBA" id="ARBA00022448"/>
    </source>
</evidence>
<dbReference type="InterPro" id="IPR036259">
    <property type="entry name" value="MFS_trans_sf"/>
</dbReference>
<evidence type="ECO:0000256" key="1">
    <source>
        <dbReference type="ARBA" id="ARBA00004651"/>
    </source>
</evidence>
<evidence type="ECO:0000256" key="3">
    <source>
        <dbReference type="ARBA" id="ARBA00022475"/>
    </source>
</evidence>
<dbReference type="Proteomes" id="UP000635142">
    <property type="component" value="Unassembled WGS sequence"/>
</dbReference>
<dbReference type="Gene3D" id="1.20.1250.20">
    <property type="entry name" value="MFS general substrate transporter like domains"/>
    <property type="match status" value="1"/>
</dbReference>
<dbReference type="EMBL" id="JACTAG010000004">
    <property type="protein sequence ID" value="MBD3666174.1"/>
    <property type="molecule type" value="Genomic_DNA"/>
</dbReference>
<feature type="transmembrane region" description="Helical" evidence="7">
    <location>
        <begin position="187"/>
        <end position="206"/>
    </location>
</feature>
<dbReference type="PANTHER" id="PTHR23513:SF11">
    <property type="entry name" value="STAPHYLOFERRIN A TRANSPORTER"/>
    <property type="match status" value="1"/>
</dbReference>
<dbReference type="Pfam" id="PF05977">
    <property type="entry name" value="MFS_3"/>
    <property type="match status" value="1"/>
</dbReference>
<keyword evidence="3" id="KW-1003">Cell membrane</keyword>
<comment type="subcellular location">
    <subcellularLocation>
        <location evidence="1">Cell membrane</location>
        <topology evidence="1">Multi-pass membrane protein</topology>
    </subcellularLocation>
</comment>
<sequence length="414" mass="43852">MSATVLIRGNRNFRLILSASAASNLGDGIALVAVPWLATLLTRDPLLISLVATAASLPWLLFALPAGVWIDNGDRRQLMLRADIARIGLTLCIVGLIFSAHPLGEGHSAMPIIALALIAFLVGCAEVIRDNAAQTILPALVKTDQLEQANGQIWSAEQVMGQFIGPPLAGVLIAAGVVLPFGVNGFAFAMSALLIWLIVLPPRAQTVKQTFWPAFIEGLTWMRGSGIILQLALMLGVINLVFTGTMTILVLYAQENLALSPSGYGLLLTCGAAGGVFGGLLAPKVAKQLGMRQSLLLAMVGFVLFNLVLGLVANVLVAAAVLFVEAFIAMLWNVVTVSYRQRVIPEVLLGRVNSAYRFFGWGAMPFGALGAGALVSYTEGPLGRGTALHMPYLVGAGICAVLLAYGWRRLHFDT</sequence>
<keyword evidence="6 7" id="KW-0472">Membrane</keyword>
<keyword evidence="5 7" id="KW-1133">Transmembrane helix</keyword>
<dbReference type="PANTHER" id="PTHR23513">
    <property type="entry name" value="INTEGRAL MEMBRANE EFFLUX PROTEIN-RELATED"/>
    <property type="match status" value="1"/>
</dbReference>
<evidence type="ECO:0000256" key="4">
    <source>
        <dbReference type="ARBA" id="ARBA00022692"/>
    </source>
</evidence>
<dbReference type="AlphaFoldDB" id="A0A927HH68"/>
<protein>
    <submittedName>
        <fullName evidence="9">MFS transporter</fullName>
    </submittedName>
</protein>
<keyword evidence="10" id="KW-1185">Reference proteome</keyword>
<dbReference type="InterPro" id="IPR010290">
    <property type="entry name" value="TM_effector"/>
</dbReference>
<evidence type="ECO:0000259" key="8">
    <source>
        <dbReference type="PROSITE" id="PS50850"/>
    </source>
</evidence>